<keyword evidence="1" id="KW-0812">Transmembrane</keyword>
<keyword evidence="1" id="KW-1133">Transmembrane helix</keyword>
<keyword evidence="3" id="KW-1185">Reference proteome</keyword>
<keyword evidence="1" id="KW-0472">Membrane</keyword>
<sequence>MSGETIIKFILCAIGVVITIYNYFLIGRKTKRSKTTNSLELCCVMQFIISLILMLALLTQKYEFHKYFNYISLEVILMSLCIQIVFWLSWFKVFRMQFAHIYSDVLFTTLNGISLLLYIITSVITFIAFFDDGKFFGMRSDYAITVLVLWFSLLELVISISTFILNYRKHQSWVKLRDQQLQKLASINPSPIRMIGQDRLGNFNNNINHSISGSEELVVKSNTKLESSQGDINSKTNSITITVGSASGSKQDIQKPYKSSQDRLNNEYLKMKIEAPESNSSLNGSIMGIKKSCLSYECIDKTILHYMHDKSVDFANSDPRATENNIKLICILHTILYTFHTVISILIMVILLVNWKYSLQLLLLYTQIEITLKLQDHFLLRQFVDLSLT</sequence>
<name>A0A1Y2BFQ6_9FUNG</name>
<organism evidence="2 3">
    <name type="scientific">Neocallimastix californiae</name>
    <dbReference type="NCBI Taxonomy" id="1754190"/>
    <lineage>
        <taxon>Eukaryota</taxon>
        <taxon>Fungi</taxon>
        <taxon>Fungi incertae sedis</taxon>
        <taxon>Chytridiomycota</taxon>
        <taxon>Chytridiomycota incertae sedis</taxon>
        <taxon>Neocallimastigomycetes</taxon>
        <taxon>Neocallimastigales</taxon>
        <taxon>Neocallimastigaceae</taxon>
        <taxon>Neocallimastix</taxon>
    </lineage>
</organism>
<dbReference type="AlphaFoldDB" id="A0A1Y2BFQ6"/>
<gene>
    <name evidence="2" type="ORF">LY90DRAFT_673354</name>
</gene>
<dbReference type="Proteomes" id="UP000193920">
    <property type="component" value="Unassembled WGS sequence"/>
</dbReference>
<dbReference type="OrthoDB" id="2141105at2759"/>
<evidence type="ECO:0000313" key="3">
    <source>
        <dbReference type="Proteomes" id="UP000193920"/>
    </source>
</evidence>
<dbReference type="EMBL" id="MCOG01000159">
    <property type="protein sequence ID" value="ORY33651.1"/>
    <property type="molecule type" value="Genomic_DNA"/>
</dbReference>
<feature type="transmembrane region" description="Helical" evidence="1">
    <location>
        <begin position="105"/>
        <end position="130"/>
    </location>
</feature>
<accession>A0A1Y2BFQ6</accession>
<evidence type="ECO:0000256" key="1">
    <source>
        <dbReference type="SAM" id="Phobius"/>
    </source>
</evidence>
<feature type="transmembrane region" description="Helical" evidence="1">
    <location>
        <begin position="70"/>
        <end position="93"/>
    </location>
</feature>
<comment type="caution">
    <text evidence="2">The sequence shown here is derived from an EMBL/GenBank/DDBJ whole genome shotgun (WGS) entry which is preliminary data.</text>
</comment>
<feature type="transmembrane region" description="Helical" evidence="1">
    <location>
        <begin position="38"/>
        <end position="58"/>
    </location>
</feature>
<feature type="transmembrane region" description="Helical" evidence="1">
    <location>
        <begin position="328"/>
        <end position="353"/>
    </location>
</feature>
<feature type="transmembrane region" description="Helical" evidence="1">
    <location>
        <begin position="6"/>
        <end position="26"/>
    </location>
</feature>
<protein>
    <submittedName>
        <fullName evidence="2">Uncharacterized protein</fullName>
    </submittedName>
</protein>
<feature type="transmembrane region" description="Helical" evidence="1">
    <location>
        <begin position="142"/>
        <end position="167"/>
    </location>
</feature>
<reference evidence="2 3" key="1">
    <citation type="submission" date="2016-08" db="EMBL/GenBank/DDBJ databases">
        <title>A Parts List for Fungal Cellulosomes Revealed by Comparative Genomics.</title>
        <authorList>
            <consortium name="DOE Joint Genome Institute"/>
            <person name="Haitjema C.H."/>
            <person name="Gilmore S.P."/>
            <person name="Henske J.K."/>
            <person name="Solomon K.V."/>
            <person name="De Groot R."/>
            <person name="Kuo A."/>
            <person name="Mondo S.J."/>
            <person name="Salamov A.A."/>
            <person name="Labutti K."/>
            <person name="Zhao Z."/>
            <person name="Chiniquy J."/>
            <person name="Barry K."/>
            <person name="Brewer H.M."/>
            <person name="Purvine S.O."/>
            <person name="Wright A.T."/>
            <person name="Boxma B."/>
            <person name="Van Alen T."/>
            <person name="Hackstein J.H."/>
            <person name="Baker S.E."/>
            <person name="Grigoriev I.V."/>
            <person name="O'Malley M.A."/>
        </authorList>
    </citation>
    <scope>NUCLEOTIDE SEQUENCE [LARGE SCALE GENOMIC DNA]</scope>
    <source>
        <strain evidence="2 3">G1</strain>
    </source>
</reference>
<evidence type="ECO:0000313" key="2">
    <source>
        <dbReference type="EMBL" id="ORY33651.1"/>
    </source>
</evidence>
<proteinExistence type="predicted"/>